<accession>A0A1G2T1B6</accession>
<dbReference type="InterPro" id="IPR029044">
    <property type="entry name" value="Nucleotide-diphossugar_trans"/>
</dbReference>
<dbReference type="AlphaFoldDB" id="A0A1G2T1B6"/>
<evidence type="ECO:0000313" key="2">
    <source>
        <dbReference type="Proteomes" id="UP000177746"/>
    </source>
</evidence>
<evidence type="ECO:0000313" key="1">
    <source>
        <dbReference type="EMBL" id="OHA91070.1"/>
    </source>
</evidence>
<sequence>MNNLIAIVPARGGSKRLPGKNIKEMHGKPLIAWTIERALNSKVFSKVVLMTDDPVIAEVGKTCGATDVFLLPPELASDTAYVGDAIKYMLDDYEKKGKVYEDFVLLEPTAPGREVNHIQDVARMLQDRKDTDSIVGVTEISPNHGVHKALSIDDKQFVTRATDGARLKDMKHRTQDILPTYYINSTIYACRRSNFAKGSLWGNSTLGYIMDSKYSFDIDTPEDWEMAEFKMGKLLPKQ</sequence>
<dbReference type="Gene3D" id="3.90.550.10">
    <property type="entry name" value="Spore Coat Polysaccharide Biosynthesis Protein SpsA, Chain A"/>
    <property type="match status" value="1"/>
</dbReference>
<dbReference type="GO" id="GO:0008781">
    <property type="term" value="F:N-acylneuraminate cytidylyltransferase activity"/>
    <property type="evidence" value="ECO:0007669"/>
    <property type="project" value="TreeGrafter"/>
</dbReference>
<comment type="caution">
    <text evidence="1">The sequence shown here is derived from an EMBL/GenBank/DDBJ whole genome shotgun (WGS) entry which is preliminary data.</text>
</comment>
<proteinExistence type="predicted"/>
<dbReference type="PANTHER" id="PTHR21485">
    <property type="entry name" value="HAD SUPERFAMILY MEMBERS CMAS AND KDSC"/>
    <property type="match status" value="1"/>
</dbReference>
<dbReference type="EMBL" id="MHVI01000021">
    <property type="protein sequence ID" value="OHA91070.1"/>
    <property type="molecule type" value="Genomic_DNA"/>
</dbReference>
<dbReference type="CDD" id="cd02513">
    <property type="entry name" value="CMP-NeuAc_Synthase"/>
    <property type="match status" value="1"/>
</dbReference>
<dbReference type="Proteomes" id="UP000177746">
    <property type="component" value="Unassembled WGS sequence"/>
</dbReference>
<dbReference type="InterPro" id="IPR050793">
    <property type="entry name" value="CMP-NeuNAc_synthase"/>
</dbReference>
<evidence type="ECO:0008006" key="3">
    <source>
        <dbReference type="Google" id="ProtNLM"/>
    </source>
</evidence>
<dbReference type="Pfam" id="PF02348">
    <property type="entry name" value="CTP_transf_3"/>
    <property type="match status" value="1"/>
</dbReference>
<reference evidence="1 2" key="1">
    <citation type="journal article" date="2016" name="Nat. Commun.">
        <title>Thousands of microbial genomes shed light on interconnected biogeochemical processes in an aquifer system.</title>
        <authorList>
            <person name="Anantharaman K."/>
            <person name="Brown C.T."/>
            <person name="Hug L.A."/>
            <person name="Sharon I."/>
            <person name="Castelle C.J."/>
            <person name="Probst A.J."/>
            <person name="Thomas B.C."/>
            <person name="Singh A."/>
            <person name="Wilkins M.J."/>
            <person name="Karaoz U."/>
            <person name="Brodie E.L."/>
            <person name="Williams K.H."/>
            <person name="Hubbard S.S."/>
            <person name="Banfield J.F."/>
        </authorList>
    </citation>
    <scope>NUCLEOTIDE SEQUENCE [LARGE SCALE GENOMIC DNA]</scope>
</reference>
<name>A0A1G2T1B6_9BACT</name>
<organism evidence="1 2">
    <name type="scientific">Candidatus Zambryskibacteria bacterium RIFCSPHIGHO2_01_FULL_46_30</name>
    <dbReference type="NCBI Taxonomy" id="1802739"/>
    <lineage>
        <taxon>Bacteria</taxon>
        <taxon>Candidatus Zambryskiibacteriota</taxon>
    </lineage>
</organism>
<protein>
    <recommendedName>
        <fullName evidence="3">Acylneuraminate cytidylyltransferase</fullName>
    </recommendedName>
</protein>
<gene>
    <name evidence="1" type="ORF">A2665_01085</name>
</gene>
<dbReference type="PANTHER" id="PTHR21485:SF6">
    <property type="entry name" value="N-ACYLNEURAMINATE CYTIDYLYLTRANSFERASE-RELATED"/>
    <property type="match status" value="1"/>
</dbReference>
<dbReference type="SUPFAM" id="SSF53448">
    <property type="entry name" value="Nucleotide-diphospho-sugar transferases"/>
    <property type="match status" value="1"/>
</dbReference>
<dbReference type="InterPro" id="IPR003329">
    <property type="entry name" value="Cytidylyl_trans"/>
</dbReference>